<evidence type="ECO:0000256" key="3">
    <source>
        <dbReference type="ARBA" id="ARBA00023002"/>
    </source>
</evidence>
<accession>A0A8H7VI21</accession>
<dbReference type="CDD" id="cd05233">
    <property type="entry name" value="SDR_c"/>
    <property type="match status" value="1"/>
</dbReference>
<dbReference type="GO" id="GO:0016616">
    <property type="term" value="F:oxidoreductase activity, acting on the CH-OH group of donors, NAD or NADP as acceptor"/>
    <property type="evidence" value="ECO:0007669"/>
    <property type="project" value="TreeGrafter"/>
</dbReference>
<dbReference type="InterPro" id="IPR002347">
    <property type="entry name" value="SDR_fam"/>
</dbReference>
<dbReference type="PANTHER" id="PTHR44229:SF4">
    <property type="entry name" value="15-HYDROXYPROSTAGLANDIN DEHYDROGENASE [NAD(+)]"/>
    <property type="match status" value="1"/>
</dbReference>
<keyword evidence="5" id="KW-1185">Reference proteome</keyword>
<dbReference type="GO" id="GO:0005737">
    <property type="term" value="C:cytoplasm"/>
    <property type="evidence" value="ECO:0007669"/>
    <property type="project" value="TreeGrafter"/>
</dbReference>
<keyword evidence="3" id="KW-0560">Oxidoreductase</keyword>
<dbReference type="EMBL" id="JAEPRB010000113">
    <property type="protein sequence ID" value="KAG2221300.1"/>
    <property type="molecule type" value="Genomic_DNA"/>
</dbReference>
<dbReference type="Proteomes" id="UP000646827">
    <property type="component" value="Unassembled WGS sequence"/>
</dbReference>
<dbReference type="SUPFAM" id="SSF51735">
    <property type="entry name" value="NAD(P)-binding Rossmann-fold domains"/>
    <property type="match status" value="1"/>
</dbReference>
<sequence length="331" mass="35817">MAIEKSLEGKVAVITGGGRGLGKAVAVALVERGAKVVIGNTTESQGLATVEELNNAAGSKVAAFKRTDITTYKDNIELFQFAEKEFGGVDIAYLNAGVAGSATDIIFTPPDGNFFFFIRILAMHSQTQFNIYSGINFLDEKDSRAVEVNTIGTMKGTKIAMLHLAKRGGGVIIACSSTLGSNAVPSMSAYVTSKHGLNGWVRSFSLLPQICNVRVNAGNNNTTDMLVPTQDIIDRGGPLLDLVDKIPKTTSENVVKAVLTLIEDETRNAQTLLVLPGDVIREQEPTAPLPETMTPEFIECMGQYAGDYIQFHKKELEEYLPIYEEKYGNKD</sequence>
<protein>
    <recommendedName>
        <fullName evidence="6">NAD(P)-binding protein</fullName>
    </recommendedName>
</protein>
<dbReference type="PROSITE" id="PS00061">
    <property type="entry name" value="ADH_SHORT"/>
    <property type="match status" value="1"/>
</dbReference>
<dbReference type="Gene3D" id="3.40.50.720">
    <property type="entry name" value="NAD(P)-binding Rossmann-like Domain"/>
    <property type="match status" value="1"/>
</dbReference>
<dbReference type="PANTHER" id="PTHR44229">
    <property type="entry name" value="15-HYDROXYPROSTAGLANDIN DEHYDROGENASE [NAD(+)]"/>
    <property type="match status" value="1"/>
</dbReference>
<comment type="similarity">
    <text evidence="1">Belongs to the short-chain dehydrogenases/reductases (SDR) family.</text>
</comment>
<name>A0A8H7VI21_9FUNG</name>
<dbReference type="OrthoDB" id="417891at2759"/>
<comment type="caution">
    <text evidence="4">The sequence shown here is derived from an EMBL/GenBank/DDBJ whole genome shotgun (WGS) entry which is preliminary data.</text>
</comment>
<keyword evidence="2" id="KW-0521">NADP</keyword>
<dbReference type="PRINTS" id="PR00081">
    <property type="entry name" value="GDHRDH"/>
</dbReference>
<reference evidence="4 5" key="1">
    <citation type="submission" date="2020-12" db="EMBL/GenBank/DDBJ databases">
        <title>Metabolic potential, ecology and presence of endohyphal bacteria is reflected in genomic diversity of Mucoromycotina.</title>
        <authorList>
            <person name="Muszewska A."/>
            <person name="Okrasinska A."/>
            <person name="Steczkiewicz K."/>
            <person name="Drgas O."/>
            <person name="Orlowska M."/>
            <person name="Perlinska-Lenart U."/>
            <person name="Aleksandrzak-Piekarczyk T."/>
            <person name="Szatraj K."/>
            <person name="Zielenkiewicz U."/>
            <person name="Pilsyk S."/>
            <person name="Malc E."/>
            <person name="Mieczkowski P."/>
            <person name="Kruszewska J.S."/>
            <person name="Biernat P."/>
            <person name="Pawlowska J."/>
        </authorList>
    </citation>
    <scope>NUCLEOTIDE SEQUENCE [LARGE SCALE GENOMIC DNA]</scope>
    <source>
        <strain evidence="4 5">CBS 142.35</strain>
    </source>
</reference>
<proteinExistence type="inferred from homology"/>
<gene>
    <name evidence="4" type="ORF">INT45_000213</name>
</gene>
<evidence type="ECO:0000256" key="2">
    <source>
        <dbReference type="ARBA" id="ARBA00022857"/>
    </source>
</evidence>
<dbReference type="AlphaFoldDB" id="A0A8H7VI21"/>
<dbReference type="InterPro" id="IPR020904">
    <property type="entry name" value="Sc_DH/Rdtase_CS"/>
</dbReference>
<evidence type="ECO:0008006" key="6">
    <source>
        <dbReference type="Google" id="ProtNLM"/>
    </source>
</evidence>
<dbReference type="InterPro" id="IPR036291">
    <property type="entry name" value="NAD(P)-bd_dom_sf"/>
</dbReference>
<organism evidence="4 5">
    <name type="scientific">Circinella minor</name>
    <dbReference type="NCBI Taxonomy" id="1195481"/>
    <lineage>
        <taxon>Eukaryota</taxon>
        <taxon>Fungi</taxon>
        <taxon>Fungi incertae sedis</taxon>
        <taxon>Mucoromycota</taxon>
        <taxon>Mucoromycotina</taxon>
        <taxon>Mucoromycetes</taxon>
        <taxon>Mucorales</taxon>
        <taxon>Lichtheimiaceae</taxon>
        <taxon>Circinella</taxon>
    </lineage>
</organism>
<evidence type="ECO:0000256" key="1">
    <source>
        <dbReference type="ARBA" id="ARBA00006484"/>
    </source>
</evidence>
<evidence type="ECO:0000313" key="5">
    <source>
        <dbReference type="Proteomes" id="UP000646827"/>
    </source>
</evidence>
<dbReference type="Pfam" id="PF00106">
    <property type="entry name" value="adh_short"/>
    <property type="match status" value="2"/>
</dbReference>
<evidence type="ECO:0000313" key="4">
    <source>
        <dbReference type="EMBL" id="KAG2221300.1"/>
    </source>
</evidence>